<dbReference type="InterPro" id="IPR000182">
    <property type="entry name" value="GNAT_dom"/>
</dbReference>
<reference evidence="3 4" key="1">
    <citation type="submission" date="2018-06" db="EMBL/GenBank/DDBJ databases">
        <title>Genomic Encyclopedia of Archaeal and Bacterial Type Strains, Phase II (KMG-II): from individual species to whole genera.</title>
        <authorList>
            <person name="Goeker M."/>
        </authorList>
    </citation>
    <scope>NUCLEOTIDE SEQUENCE [LARGE SCALE GENOMIC DNA]</scope>
    <source>
        <strain evidence="3 4">T4</strain>
    </source>
</reference>
<dbReference type="AlphaFoldDB" id="A0A326RL58"/>
<dbReference type="GO" id="GO:0008080">
    <property type="term" value="F:N-acetyltransferase activity"/>
    <property type="evidence" value="ECO:0007669"/>
    <property type="project" value="InterPro"/>
</dbReference>
<dbReference type="PANTHER" id="PTHR13947:SF37">
    <property type="entry name" value="LD18367P"/>
    <property type="match status" value="1"/>
</dbReference>
<keyword evidence="3" id="KW-0012">Acyltransferase</keyword>
<sequence length="160" mass="18718">MASYTLRNQLLPGDLSQVALLHATIYYEEQGFGMGFETYVMESLVEFYRQYDPQQDKVWIVEGNGRIVGFLLLMHRPNFQAQLRYFILDKAYRGLGIGKKLMQEWMDFYREKGYKGAYLYTTSGLDSAAHLYESMGFQKASEKASEDFGVPLYEIRYELY</sequence>
<dbReference type="PANTHER" id="PTHR13947">
    <property type="entry name" value="GNAT FAMILY N-ACETYLTRANSFERASE"/>
    <property type="match status" value="1"/>
</dbReference>
<evidence type="ECO:0000256" key="1">
    <source>
        <dbReference type="ARBA" id="ARBA00022679"/>
    </source>
</evidence>
<evidence type="ECO:0000259" key="2">
    <source>
        <dbReference type="PROSITE" id="PS51186"/>
    </source>
</evidence>
<dbReference type="OrthoDB" id="5419426at2"/>
<dbReference type="EMBL" id="QKTX01000019">
    <property type="protein sequence ID" value="PZV77643.1"/>
    <property type="molecule type" value="Genomic_DNA"/>
</dbReference>
<name>A0A326RL58_9BACT</name>
<feature type="domain" description="N-acetyltransferase" evidence="2">
    <location>
        <begin position="4"/>
        <end position="160"/>
    </location>
</feature>
<dbReference type="RefSeq" id="WP_111394738.1">
    <property type="nucleotide sequence ID" value="NZ_JBJINY010000068.1"/>
</dbReference>
<evidence type="ECO:0000313" key="4">
    <source>
        <dbReference type="Proteomes" id="UP000248917"/>
    </source>
</evidence>
<keyword evidence="4" id="KW-1185">Reference proteome</keyword>
<keyword evidence="1 3" id="KW-0808">Transferase</keyword>
<proteinExistence type="predicted"/>
<comment type="caution">
    <text evidence="3">The sequence shown here is derived from an EMBL/GenBank/DDBJ whole genome shotgun (WGS) entry which is preliminary data.</text>
</comment>
<dbReference type="Proteomes" id="UP000248917">
    <property type="component" value="Unassembled WGS sequence"/>
</dbReference>
<dbReference type="PROSITE" id="PS51186">
    <property type="entry name" value="GNAT"/>
    <property type="match status" value="1"/>
</dbReference>
<dbReference type="SUPFAM" id="SSF55729">
    <property type="entry name" value="Acyl-CoA N-acyltransferases (Nat)"/>
    <property type="match status" value="1"/>
</dbReference>
<organism evidence="3 4">
    <name type="scientific">Algoriphagus aquaeductus</name>
    <dbReference type="NCBI Taxonomy" id="475299"/>
    <lineage>
        <taxon>Bacteria</taxon>
        <taxon>Pseudomonadati</taxon>
        <taxon>Bacteroidota</taxon>
        <taxon>Cytophagia</taxon>
        <taxon>Cytophagales</taxon>
        <taxon>Cyclobacteriaceae</taxon>
        <taxon>Algoriphagus</taxon>
    </lineage>
</organism>
<protein>
    <submittedName>
        <fullName evidence="3">L-amino acid N-acyltransferase YncA</fullName>
    </submittedName>
</protein>
<dbReference type="Pfam" id="PF00583">
    <property type="entry name" value="Acetyltransf_1"/>
    <property type="match status" value="1"/>
</dbReference>
<dbReference type="InterPro" id="IPR016181">
    <property type="entry name" value="Acyl_CoA_acyltransferase"/>
</dbReference>
<gene>
    <name evidence="3" type="ORF">CLV31_11956</name>
</gene>
<dbReference type="Gene3D" id="3.40.630.30">
    <property type="match status" value="1"/>
</dbReference>
<dbReference type="InterPro" id="IPR050769">
    <property type="entry name" value="NAT_camello-type"/>
</dbReference>
<evidence type="ECO:0000313" key="3">
    <source>
        <dbReference type="EMBL" id="PZV77643.1"/>
    </source>
</evidence>
<accession>A0A326RL58</accession>
<dbReference type="CDD" id="cd04301">
    <property type="entry name" value="NAT_SF"/>
    <property type="match status" value="1"/>
</dbReference>